<dbReference type="InterPro" id="IPR008540">
    <property type="entry name" value="BES1_N"/>
</dbReference>
<dbReference type="AlphaFoldDB" id="A0A7I8LMM7"/>
<dbReference type="EC" id="3.2.1.2" evidence="4"/>
<feature type="domain" description="BES1/BZR1 plant transcription factor N-terminal" evidence="6">
    <location>
        <begin position="1"/>
        <end position="121"/>
    </location>
</feature>
<evidence type="ECO:0000256" key="3">
    <source>
        <dbReference type="ARBA" id="ARBA00023326"/>
    </source>
</evidence>
<dbReference type="SUPFAM" id="SSF51445">
    <property type="entry name" value="(Trans)glycosidases"/>
    <property type="match status" value="1"/>
</dbReference>
<keyword evidence="5" id="KW-0472">Membrane</keyword>
<dbReference type="Pfam" id="PF05687">
    <property type="entry name" value="BES1_N"/>
    <property type="match status" value="1"/>
</dbReference>
<evidence type="ECO:0000256" key="4">
    <source>
        <dbReference type="RuleBase" id="RU000509"/>
    </source>
</evidence>
<dbReference type="Pfam" id="PF01373">
    <property type="entry name" value="Glyco_hydro_14"/>
    <property type="match status" value="1"/>
</dbReference>
<dbReference type="GO" id="GO:0016161">
    <property type="term" value="F:beta-amylase activity"/>
    <property type="evidence" value="ECO:0007669"/>
    <property type="project" value="UniProtKB-EC"/>
</dbReference>
<accession>A0A7I8LMM7</accession>
<evidence type="ECO:0000256" key="2">
    <source>
        <dbReference type="ARBA" id="ARBA00023277"/>
    </source>
</evidence>
<organism evidence="7 8">
    <name type="scientific">Spirodela intermedia</name>
    <name type="common">Intermediate duckweed</name>
    <dbReference type="NCBI Taxonomy" id="51605"/>
    <lineage>
        <taxon>Eukaryota</taxon>
        <taxon>Viridiplantae</taxon>
        <taxon>Streptophyta</taxon>
        <taxon>Embryophyta</taxon>
        <taxon>Tracheophyta</taxon>
        <taxon>Spermatophyta</taxon>
        <taxon>Magnoliopsida</taxon>
        <taxon>Liliopsida</taxon>
        <taxon>Araceae</taxon>
        <taxon>Lemnoideae</taxon>
        <taxon>Spirodela</taxon>
    </lineage>
</organism>
<gene>
    <name evidence="7" type="ORF">SI8410_18021820</name>
</gene>
<keyword evidence="5" id="KW-0812">Transmembrane</keyword>
<reference evidence="7" key="1">
    <citation type="submission" date="2020-02" db="EMBL/GenBank/DDBJ databases">
        <authorList>
            <person name="Scholz U."/>
            <person name="Mascher M."/>
            <person name="Fiebig A."/>
        </authorList>
    </citation>
    <scope>NUCLEOTIDE SEQUENCE</scope>
</reference>
<keyword evidence="3 4" id="KW-0624">Polysaccharide degradation</keyword>
<proteinExistence type="inferred from homology"/>
<evidence type="ECO:0000313" key="8">
    <source>
        <dbReference type="Proteomes" id="UP000663760"/>
    </source>
</evidence>
<keyword evidence="8" id="KW-1185">Reference proteome</keyword>
<dbReference type="PRINTS" id="PR00750">
    <property type="entry name" value="BETAAMYLASE"/>
</dbReference>
<keyword evidence="4" id="KW-0326">Glycosidase</keyword>
<keyword evidence="2 4" id="KW-0119">Carbohydrate metabolism</keyword>
<evidence type="ECO:0000313" key="7">
    <source>
        <dbReference type="EMBL" id="CAA7411142.1"/>
    </source>
</evidence>
<evidence type="ECO:0000256" key="5">
    <source>
        <dbReference type="SAM" id="Phobius"/>
    </source>
</evidence>
<sequence length="611" mass="67733">MLAGFRQYGNFPLPARADMNDVLAALAREAGWTVEADGTTYRSAIAGPVPSSAPFPTRSIGSPVSAGSLKNSSVKSSLDCQAPVLMIDECLSPTSLDSVVVAERDPKSDRYRNPGAVNSLDCVEADQLMQDVHPGGNDDDFSGTPYIPVYSTLPTGVVNSYCQLVDPEAVRQQLRHLKSLNVDGVVVDCWWGIVEGWSQQKYTWAGYRDLFNIIREFKMKSQVVLAFHECGASGSGDVPISLPKWVLEVGKDNQDIFFTDRGGRRNTECISWGVDRERVLCGRTGIEVYFDFMRSFRTEFDDLFAEGLISGIEVGLGASGELKFPSFSERMGWRYPGIGEFQCYDRYLQQSLRRAAKGRGHAFWARGPDNAGHYNSQPHETGFFCERGDYDSYYGRFFLHWYAQTLVAHADAVLSLAALVFEETLLIVKIPAVFWWYRTASHAAELTAGFHNPTNQDGYSPLFDALKKHSAVVKFVCPGAPREGDGAAADAEGLSWQVLNAAWDRGLTVAGQNSARGHDLESLRRMLETAKPRSDPDRRHFGFFVYQQPSTFAQRELSLSELLHFVKNMHGELAPSLTLASTIACPTSCAKPEIFFIIIIIIIVILLPLHC</sequence>
<dbReference type="Gene3D" id="3.20.20.80">
    <property type="entry name" value="Glycosidases"/>
    <property type="match status" value="1"/>
</dbReference>
<dbReference type="PANTHER" id="PTHR31352">
    <property type="entry name" value="BETA-AMYLASE 1, CHLOROPLASTIC"/>
    <property type="match status" value="1"/>
</dbReference>
<dbReference type="PANTHER" id="PTHR31352:SF8">
    <property type="entry name" value="BETA-AMYLASE 8"/>
    <property type="match status" value="1"/>
</dbReference>
<protein>
    <recommendedName>
        <fullName evidence="4">Beta-amylase</fullName>
        <ecNumber evidence="4">3.2.1.2</ecNumber>
    </recommendedName>
</protein>
<feature type="transmembrane region" description="Helical" evidence="5">
    <location>
        <begin position="594"/>
        <end position="610"/>
    </location>
</feature>
<dbReference type="EMBL" id="LR746281">
    <property type="protein sequence ID" value="CAA7411142.1"/>
    <property type="molecule type" value="Genomic_DNA"/>
</dbReference>
<evidence type="ECO:0000256" key="1">
    <source>
        <dbReference type="ARBA" id="ARBA00005652"/>
    </source>
</evidence>
<comment type="catalytic activity">
    <reaction evidence="4">
        <text>Hydrolysis of (1-&gt;4)-alpha-D-glucosidic linkages in polysaccharides so as to remove successive maltose units from the non-reducing ends of the chains.</text>
        <dbReference type="EC" id="3.2.1.2"/>
    </reaction>
</comment>
<dbReference type="OrthoDB" id="1660156at2759"/>
<evidence type="ECO:0000259" key="6">
    <source>
        <dbReference type="Pfam" id="PF05687"/>
    </source>
</evidence>
<name>A0A7I8LMM7_SPIIN</name>
<dbReference type="GO" id="GO:0006355">
    <property type="term" value="P:regulation of DNA-templated transcription"/>
    <property type="evidence" value="ECO:0007669"/>
    <property type="project" value="UniProtKB-ARBA"/>
</dbReference>
<dbReference type="InterPro" id="IPR017853">
    <property type="entry name" value="GH"/>
</dbReference>
<dbReference type="Proteomes" id="UP000663760">
    <property type="component" value="Chromosome 18"/>
</dbReference>
<dbReference type="GO" id="GO:0000272">
    <property type="term" value="P:polysaccharide catabolic process"/>
    <property type="evidence" value="ECO:0007669"/>
    <property type="project" value="UniProtKB-KW"/>
</dbReference>
<keyword evidence="5" id="KW-1133">Transmembrane helix</keyword>
<comment type="similarity">
    <text evidence="1 4">Belongs to the glycosyl hydrolase 14 family.</text>
</comment>
<dbReference type="InterPro" id="IPR001554">
    <property type="entry name" value="Glyco_hydro_14"/>
</dbReference>
<keyword evidence="4" id="KW-0378">Hydrolase</keyword>